<keyword evidence="1" id="KW-0812">Transmembrane</keyword>
<feature type="transmembrane region" description="Helical" evidence="1">
    <location>
        <begin position="7"/>
        <end position="26"/>
    </location>
</feature>
<sequence length="346" mass="40081">MKMKLKHIVYLLAFLLYLAYLGHLFYELATDYPLLSIKYDFVDTIQVPNIKMCSPGYFEMVACDYKLNNNNEMPGCLRYISNITYDLDDQRYCRTFNSNLEYEREKPEGLNKLKFYFNINQTDAEAGELGVALITLDFIPPNFDPLLKMDKAVELRLQLQGNFIPAIIDRISLIKFRTKIYNSIPPLDSHSIFGITPNYHRTPSVECLVNYFPFNNNPYNMPFGTNGYFSISAGDFIVEETSEKRTTTILSIFGSAGGAFGVVMGTLTFLFGSPRLDPWGFVRYFLRSQDDDKHLQYDEIDPRILNMLEKYLLNVYRQLLQKLPNLEPDSNQGLDSNKYLLQIKFI</sequence>
<protein>
    <recommendedName>
        <fullName evidence="4">Transmembrane protein</fullName>
    </recommendedName>
</protein>
<accession>A0A8H3KYS1</accession>
<evidence type="ECO:0008006" key="4">
    <source>
        <dbReference type="Google" id="ProtNLM"/>
    </source>
</evidence>
<dbReference type="OrthoDB" id="2339353at2759"/>
<dbReference type="EMBL" id="BLAL01000037">
    <property type="protein sequence ID" value="GES78488.1"/>
    <property type="molecule type" value="Genomic_DNA"/>
</dbReference>
<organism evidence="2 3">
    <name type="scientific">Rhizophagus clarus</name>
    <dbReference type="NCBI Taxonomy" id="94130"/>
    <lineage>
        <taxon>Eukaryota</taxon>
        <taxon>Fungi</taxon>
        <taxon>Fungi incertae sedis</taxon>
        <taxon>Mucoromycota</taxon>
        <taxon>Glomeromycotina</taxon>
        <taxon>Glomeromycetes</taxon>
        <taxon>Glomerales</taxon>
        <taxon>Glomeraceae</taxon>
        <taxon>Rhizophagus</taxon>
    </lineage>
</organism>
<keyword evidence="1" id="KW-1133">Transmembrane helix</keyword>
<evidence type="ECO:0000313" key="3">
    <source>
        <dbReference type="Proteomes" id="UP000615446"/>
    </source>
</evidence>
<dbReference type="Proteomes" id="UP000615446">
    <property type="component" value="Unassembled WGS sequence"/>
</dbReference>
<evidence type="ECO:0000256" key="1">
    <source>
        <dbReference type="SAM" id="Phobius"/>
    </source>
</evidence>
<comment type="caution">
    <text evidence="2">The sequence shown here is derived from an EMBL/GenBank/DDBJ whole genome shotgun (WGS) entry which is preliminary data.</text>
</comment>
<proteinExistence type="predicted"/>
<reference evidence="2" key="1">
    <citation type="submission" date="2019-10" db="EMBL/GenBank/DDBJ databases">
        <title>Conservation and host-specific expression of non-tandemly repeated heterogenous ribosome RNA gene in arbuscular mycorrhizal fungi.</title>
        <authorList>
            <person name="Maeda T."/>
            <person name="Kobayashi Y."/>
            <person name="Nakagawa T."/>
            <person name="Ezawa T."/>
            <person name="Yamaguchi K."/>
            <person name="Bino T."/>
            <person name="Nishimoto Y."/>
            <person name="Shigenobu S."/>
            <person name="Kawaguchi M."/>
        </authorList>
    </citation>
    <scope>NUCLEOTIDE SEQUENCE</scope>
    <source>
        <strain evidence="2">HR1</strain>
    </source>
</reference>
<gene>
    <name evidence="2" type="ORF">RCL2_000579400</name>
</gene>
<name>A0A8H3KYS1_9GLOM</name>
<evidence type="ECO:0000313" key="2">
    <source>
        <dbReference type="EMBL" id="GES78488.1"/>
    </source>
</evidence>
<keyword evidence="1" id="KW-0472">Membrane</keyword>
<dbReference type="AlphaFoldDB" id="A0A8H3KYS1"/>